<protein>
    <submittedName>
        <fullName evidence="2">Uncharacterized protein</fullName>
    </submittedName>
</protein>
<feature type="region of interest" description="Disordered" evidence="1">
    <location>
        <begin position="529"/>
        <end position="575"/>
    </location>
</feature>
<feature type="region of interest" description="Disordered" evidence="1">
    <location>
        <begin position="1"/>
        <end position="119"/>
    </location>
</feature>
<evidence type="ECO:0000313" key="2">
    <source>
        <dbReference type="EMBL" id="KAK7685591.1"/>
    </source>
</evidence>
<feature type="compositionally biased region" description="Low complexity" evidence="1">
    <location>
        <begin position="1"/>
        <end position="18"/>
    </location>
</feature>
<evidence type="ECO:0000313" key="3">
    <source>
        <dbReference type="Proteomes" id="UP001385951"/>
    </source>
</evidence>
<gene>
    <name evidence="2" type="ORF">QCA50_011458</name>
</gene>
<feature type="compositionally biased region" description="Acidic residues" evidence="1">
    <location>
        <begin position="43"/>
        <end position="52"/>
    </location>
</feature>
<name>A0AAW0G7F4_9APHY</name>
<feature type="compositionally biased region" description="Polar residues" evidence="1">
    <location>
        <begin position="110"/>
        <end position="119"/>
    </location>
</feature>
<proteinExistence type="predicted"/>
<reference evidence="2 3" key="1">
    <citation type="submission" date="2022-09" db="EMBL/GenBank/DDBJ databases">
        <authorList>
            <person name="Palmer J.M."/>
        </authorList>
    </citation>
    <scope>NUCLEOTIDE SEQUENCE [LARGE SCALE GENOMIC DNA]</scope>
    <source>
        <strain evidence="2 3">DSM 7382</strain>
    </source>
</reference>
<dbReference type="EMBL" id="JASBNA010000020">
    <property type="protein sequence ID" value="KAK7685591.1"/>
    <property type="molecule type" value="Genomic_DNA"/>
</dbReference>
<feature type="compositionally biased region" description="Low complexity" evidence="1">
    <location>
        <begin position="68"/>
        <end position="99"/>
    </location>
</feature>
<dbReference type="AlphaFoldDB" id="A0AAW0G7F4"/>
<evidence type="ECO:0000256" key="1">
    <source>
        <dbReference type="SAM" id="MobiDB-lite"/>
    </source>
</evidence>
<organism evidence="2 3">
    <name type="scientific">Cerrena zonata</name>
    <dbReference type="NCBI Taxonomy" id="2478898"/>
    <lineage>
        <taxon>Eukaryota</taxon>
        <taxon>Fungi</taxon>
        <taxon>Dikarya</taxon>
        <taxon>Basidiomycota</taxon>
        <taxon>Agaricomycotina</taxon>
        <taxon>Agaricomycetes</taxon>
        <taxon>Polyporales</taxon>
        <taxon>Cerrenaceae</taxon>
        <taxon>Cerrena</taxon>
    </lineage>
</organism>
<accession>A0AAW0G7F4</accession>
<feature type="compositionally biased region" description="Gly residues" evidence="1">
    <location>
        <begin position="544"/>
        <end position="555"/>
    </location>
</feature>
<dbReference type="Proteomes" id="UP001385951">
    <property type="component" value="Unassembled WGS sequence"/>
</dbReference>
<feature type="compositionally biased region" description="Polar residues" evidence="1">
    <location>
        <begin position="531"/>
        <end position="541"/>
    </location>
</feature>
<feature type="region of interest" description="Disordered" evidence="1">
    <location>
        <begin position="172"/>
        <end position="199"/>
    </location>
</feature>
<keyword evidence="3" id="KW-1185">Reference proteome</keyword>
<sequence length="575" mass="62938">MTVEWTPKVKPTATTTPIAKRRNSTRLSQSAKGKRRLASKDDTPDDDIEFYDEQTHGPTDEENAAGLTPTGPTEPKPTTKAVETTHPTTPITTATDAAHVANEPTPATAPPQNGDDTTTSAETADVEMTIATDEQLHALTATPDADQTVTATTNEDNPFVDDANTVNANTEAAPLGHNEHNNFPVLDDNMPDDAPLAGANNDEFDEILLDLDNEIADDAANLNIDDIQIPAGQDQDAIHNTTQTTGFTNVPFTPTPVGGFPEVQDGKPRRVLENVQGRQGREWLETKGFNAFIQVAGTNACNYETPNTVAKLKAALTGAVGIRDPLIATPTDPSDPQSYKPRTFFLREIPEFLHRRLLHQRVWSTPEIAFLAYPTTFKFPKFIGTYRGFTTSDLYEIKTVFTKHLKSDRVAAMVDQFRTSHHTLSEVPLRIARDAIVRSMEIKVYHITEIDSSNDNHLSTPVANLYIGSPTTDILIWMEWQAFLRSIIFTSSFHGNGTVMDMWKCGKCHSDDHPSGVCPFPNIDGWLTNLGGPSNTTNQNPRGGYSGNRGGGGSNRGFRGRGTPRGGTRYRGHGY</sequence>
<comment type="caution">
    <text evidence="2">The sequence shown here is derived from an EMBL/GenBank/DDBJ whole genome shotgun (WGS) entry which is preliminary data.</text>
</comment>